<keyword evidence="1" id="KW-0285">Flavoprotein</keyword>
<dbReference type="SUPFAM" id="SSF63380">
    <property type="entry name" value="Riboflavin synthase domain-like"/>
    <property type="match status" value="1"/>
</dbReference>
<evidence type="ECO:0000313" key="3">
    <source>
        <dbReference type="Proteomes" id="UP000289738"/>
    </source>
</evidence>
<dbReference type="AlphaFoldDB" id="A0A444Z5X1"/>
<dbReference type="InterPro" id="IPR017938">
    <property type="entry name" value="Riboflavin_synthase-like_b-brl"/>
</dbReference>
<dbReference type="STRING" id="3818.A0A444Z5X1"/>
<dbReference type="PANTHER" id="PTHR19384:SF111">
    <property type="entry name" value="NADPH--CYTOCHROME P450 REDUCTASE 1"/>
    <property type="match status" value="1"/>
</dbReference>
<dbReference type="Proteomes" id="UP000289738">
    <property type="component" value="Chromosome B05"/>
</dbReference>
<accession>A0A444Z5X1</accession>
<reference evidence="2 3" key="1">
    <citation type="submission" date="2019-01" db="EMBL/GenBank/DDBJ databases">
        <title>Sequencing of cultivated peanut Arachis hypogaea provides insights into genome evolution and oil improvement.</title>
        <authorList>
            <person name="Chen X."/>
        </authorList>
    </citation>
    <scope>NUCLEOTIDE SEQUENCE [LARGE SCALE GENOMIC DNA]</scope>
    <source>
        <strain evidence="3">cv. Fuhuasheng</strain>
        <tissue evidence="2">Leaves</tissue>
    </source>
</reference>
<dbReference type="InterPro" id="IPR023173">
    <property type="entry name" value="NADPH_Cyt_P450_Rdtase_alpha"/>
</dbReference>
<dbReference type="Gene3D" id="1.20.990.10">
    <property type="entry name" value="NADPH-cytochrome p450 Reductase, Chain A, domain 3"/>
    <property type="match status" value="1"/>
</dbReference>
<dbReference type="GO" id="GO:0050660">
    <property type="term" value="F:flavin adenine dinucleotide binding"/>
    <property type="evidence" value="ECO:0007669"/>
    <property type="project" value="TreeGrafter"/>
</dbReference>
<keyword evidence="3" id="KW-1185">Reference proteome</keyword>
<evidence type="ECO:0000313" key="2">
    <source>
        <dbReference type="EMBL" id="RYR09560.1"/>
    </source>
</evidence>
<dbReference type="EMBL" id="SDMP01000015">
    <property type="protein sequence ID" value="RYR09560.1"/>
    <property type="molecule type" value="Genomic_DNA"/>
</dbReference>
<dbReference type="PANTHER" id="PTHR19384">
    <property type="entry name" value="NITRIC OXIDE SYNTHASE-RELATED"/>
    <property type="match status" value="1"/>
</dbReference>
<evidence type="ECO:0000256" key="1">
    <source>
        <dbReference type="ARBA" id="ARBA00022630"/>
    </source>
</evidence>
<sequence length="309" mass="34693">MCHVGGDIEVVYKGMMVHMVGNKVYRHFDSMEAYGVVLEGLVVEGCVWGIFHILGFAFQFNLKPSKIGPKALRNCAARVSLMIFFAWKEYLWPDLDRLLRDEDDVNTVSTPYTTAIPEYQVVIHDPAITSAYDNNNLNMANRNAIFDIHHPCRFLEFSKTGDHMGVHAENCDETVVEAGKLLDQSLDLLFSFHVDSEDGTALGVALAAHAYEPSEAEGLKFLTSPEGKDEYFKWVVGSQRSLFEVMAELLEEILLAKSVVSIGELRFMEQDYELNIAVSQEGNDNIESIAFAIVEGETCDGWNFFLNNL</sequence>
<protein>
    <submittedName>
        <fullName evidence="2">Uncharacterized protein</fullName>
    </submittedName>
</protein>
<dbReference type="GO" id="GO:0005829">
    <property type="term" value="C:cytosol"/>
    <property type="evidence" value="ECO:0007669"/>
    <property type="project" value="TreeGrafter"/>
</dbReference>
<organism evidence="2 3">
    <name type="scientific">Arachis hypogaea</name>
    <name type="common">Peanut</name>
    <dbReference type="NCBI Taxonomy" id="3818"/>
    <lineage>
        <taxon>Eukaryota</taxon>
        <taxon>Viridiplantae</taxon>
        <taxon>Streptophyta</taxon>
        <taxon>Embryophyta</taxon>
        <taxon>Tracheophyta</taxon>
        <taxon>Spermatophyta</taxon>
        <taxon>Magnoliopsida</taxon>
        <taxon>eudicotyledons</taxon>
        <taxon>Gunneridae</taxon>
        <taxon>Pentapetalae</taxon>
        <taxon>rosids</taxon>
        <taxon>fabids</taxon>
        <taxon>Fabales</taxon>
        <taxon>Fabaceae</taxon>
        <taxon>Papilionoideae</taxon>
        <taxon>50 kb inversion clade</taxon>
        <taxon>dalbergioids sensu lato</taxon>
        <taxon>Dalbergieae</taxon>
        <taxon>Pterocarpus clade</taxon>
        <taxon>Arachis</taxon>
    </lineage>
</organism>
<gene>
    <name evidence="2" type="ORF">Ahy_B05g077920</name>
</gene>
<dbReference type="GO" id="GO:0010181">
    <property type="term" value="F:FMN binding"/>
    <property type="evidence" value="ECO:0007669"/>
    <property type="project" value="TreeGrafter"/>
</dbReference>
<dbReference type="GO" id="GO:0003958">
    <property type="term" value="F:NADPH-hemoprotein reductase activity"/>
    <property type="evidence" value="ECO:0007669"/>
    <property type="project" value="TreeGrafter"/>
</dbReference>
<name>A0A444Z5X1_ARAHY</name>
<proteinExistence type="predicted"/>
<comment type="caution">
    <text evidence="2">The sequence shown here is derived from an EMBL/GenBank/DDBJ whole genome shotgun (WGS) entry which is preliminary data.</text>
</comment>